<accession>A0ABT4TRJ7</accession>
<organism evidence="2 3">
    <name type="scientific">Nocardiopsis suaedae</name>
    <dbReference type="NCBI Taxonomy" id="3018444"/>
    <lineage>
        <taxon>Bacteria</taxon>
        <taxon>Bacillati</taxon>
        <taxon>Actinomycetota</taxon>
        <taxon>Actinomycetes</taxon>
        <taxon>Streptosporangiales</taxon>
        <taxon>Nocardiopsidaceae</taxon>
        <taxon>Nocardiopsis</taxon>
    </lineage>
</organism>
<keyword evidence="1" id="KW-1133">Transmembrane helix</keyword>
<evidence type="ECO:0000313" key="2">
    <source>
        <dbReference type="EMBL" id="MDA2807303.1"/>
    </source>
</evidence>
<dbReference type="RefSeq" id="WP_270679933.1">
    <property type="nucleotide sequence ID" value="NZ_JAQFWP010000051.1"/>
</dbReference>
<keyword evidence="1" id="KW-0812">Transmembrane</keyword>
<evidence type="ECO:0000313" key="3">
    <source>
        <dbReference type="Proteomes" id="UP001165685"/>
    </source>
</evidence>
<gene>
    <name evidence="2" type="ORF">O4U47_22545</name>
</gene>
<proteinExistence type="predicted"/>
<keyword evidence="1" id="KW-0472">Membrane</keyword>
<protein>
    <submittedName>
        <fullName evidence="2">Uncharacterized protein</fullName>
    </submittedName>
</protein>
<dbReference type="EMBL" id="JAQFWP010000051">
    <property type="protein sequence ID" value="MDA2807303.1"/>
    <property type="molecule type" value="Genomic_DNA"/>
</dbReference>
<dbReference type="Proteomes" id="UP001165685">
    <property type="component" value="Unassembled WGS sequence"/>
</dbReference>
<evidence type="ECO:0000256" key="1">
    <source>
        <dbReference type="SAM" id="Phobius"/>
    </source>
</evidence>
<comment type="caution">
    <text evidence="2">The sequence shown here is derived from an EMBL/GenBank/DDBJ whole genome shotgun (WGS) entry which is preliminary data.</text>
</comment>
<keyword evidence="3" id="KW-1185">Reference proteome</keyword>
<sequence>MTESSIAIIVAVLGIAGTLGSAVFTQLLASRARQAEIDREQQARADEHARAQADEALATRRACYIAFNSAARRFHAQIRHCTHALRGQKRPDDPWAALDETRSAFANDYAELQLTAPDRVLTAAHGVNSELNWLYGMVRRLNDGNGRDEESVERA</sequence>
<name>A0ABT4TRJ7_9ACTN</name>
<reference evidence="2" key="1">
    <citation type="submission" date="2023-01" db="EMBL/GenBank/DDBJ databases">
        <title>Draft genome sequence of Nocardiopsis sp. LSu2-4 isolated from halophytes.</title>
        <authorList>
            <person name="Duangmal K."/>
            <person name="Chantavorakit T."/>
        </authorList>
    </citation>
    <scope>NUCLEOTIDE SEQUENCE</scope>
    <source>
        <strain evidence="2">LSu2-4</strain>
    </source>
</reference>
<feature type="transmembrane region" description="Helical" evidence="1">
    <location>
        <begin position="6"/>
        <end position="29"/>
    </location>
</feature>